<name>A0A5D4SQZ8_9BACI</name>
<dbReference type="InterPro" id="IPR010998">
    <property type="entry name" value="Integrase_recombinase_N"/>
</dbReference>
<dbReference type="GO" id="GO:0006310">
    <property type="term" value="P:DNA recombination"/>
    <property type="evidence" value="ECO:0007669"/>
    <property type="project" value="UniProtKB-KW"/>
</dbReference>
<dbReference type="Pfam" id="PF14657">
    <property type="entry name" value="Arm-DNA-bind_4"/>
    <property type="match status" value="1"/>
</dbReference>
<evidence type="ECO:0000256" key="3">
    <source>
        <dbReference type="ARBA" id="ARBA00023125"/>
    </source>
</evidence>
<gene>
    <name evidence="6" type="ORF">FZC76_17995</name>
</gene>
<proteinExistence type="inferred from homology"/>
<dbReference type="PANTHER" id="PTHR30349:SF64">
    <property type="entry name" value="PROPHAGE INTEGRASE INTD-RELATED"/>
    <property type="match status" value="1"/>
</dbReference>
<dbReference type="PANTHER" id="PTHR30349">
    <property type="entry name" value="PHAGE INTEGRASE-RELATED"/>
    <property type="match status" value="1"/>
</dbReference>
<accession>A0A5D4SQZ8</accession>
<dbReference type="AlphaFoldDB" id="A0A5D4SQZ8"/>
<dbReference type="InterPro" id="IPR011010">
    <property type="entry name" value="DNA_brk_join_enz"/>
</dbReference>
<dbReference type="InterPro" id="IPR028259">
    <property type="entry name" value="AP2-like_int_N"/>
</dbReference>
<keyword evidence="4" id="KW-0233">DNA recombination</keyword>
<dbReference type="Gene3D" id="1.10.150.130">
    <property type="match status" value="1"/>
</dbReference>
<evidence type="ECO:0000313" key="6">
    <source>
        <dbReference type="EMBL" id="TYS65773.1"/>
    </source>
</evidence>
<comment type="caution">
    <text evidence="6">The sequence shown here is derived from an EMBL/GenBank/DDBJ whole genome shotgun (WGS) entry which is preliminary data.</text>
</comment>
<dbReference type="CDD" id="cd01189">
    <property type="entry name" value="INT_ICEBs1_C_like"/>
    <property type="match status" value="1"/>
</dbReference>
<evidence type="ECO:0000256" key="1">
    <source>
        <dbReference type="ARBA" id="ARBA00008857"/>
    </source>
</evidence>
<dbReference type="GO" id="GO:0015074">
    <property type="term" value="P:DNA integration"/>
    <property type="evidence" value="ECO:0007669"/>
    <property type="project" value="UniProtKB-KW"/>
</dbReference>
<dbReference type="SUPFAM" id="SSF56349">
    <property type="entry name" value="DNA breaking-rejoining enzymes"/>
    <property type="match status" value="1"/>
</dbReference>
<comment type="similarity">
    <text evidence="1">Belongs to the 'phage' integrase family.</text>
</comment>
<keyword evidence="3" id="KW-0238">DNA-binding</keyword>
<evidence type="ECO:0000256" key="2">
    <source>
        <dbReference type="ARBA" id="ARBA00022908"/>
    </source>
</evidence>
<dbReference type="EMBL" id="VTEV01000007">
    <property type="protein sequence ID" value="TYS65773.1"/>
    <property type="molecule type" value="Genomic_DNA"/>
</dbReference>
<dbReference type="Pfam" id="PF00589">
    <property type="entry name" value="Phage_integrase"/>
    <property type="match status" value="1"/>
</dbReference>
<dbReference type="InterPro" id="IPR050090">
    <property type="entry name" value="Tyrosine_recombinase_XerCD"/>
</dbReference>
<dbReference type="InterPro" id="IPR002104">
    <property type="entry name" value="Integrase_catalytic"/>
</dbReference>
<dbReference type="PROSITE" id="PS51898">
    <property type="entry name" value="TYR_RECOMBINASE"/>
    <property type="match status" value="1"/>
</dbReference>
<evidence type="ECO:0000256" key="4">
    <source>
        <dbReference type="ARBA" id="ARBA00023172"/>
    </source>
</evidence>
<dbReference type="InterPro" id="IPR013762">
    <property type="entry name" value="Integrase-like_cat_sf"/>
</dbReference>
<feature type="domain" description="Tyr recombinase" evidence="5">
    <location>
        <begin position="169"/>
        <end position="368"/>
    </location>
</feature>
<keyword evidence="2" id="KW-0229">DNA integration</keyword>
<evidence type="ECO:0000313" key="7">
    <source>
        <dbReference type="Proteomes" id="UP000322524"/>
    </source>
</evidence>
<organism evidence="6 7">
    <name type="scientific">Sutcliffiella horikoshii</name>
    <dbReference type="NCBI Taxonomy" id="79883"/>
    <lineage>
        <taxon>Bacteria</taxon>
        <taxon>Bacillati</taxon>
        <taxon>Bacillota</taxon>
        <taxon>Bacilli</taxon>
        <taxon>Bacillales</taxon>
        <taxon>Bacillaceae</taxon>
        <taxon>Sutcliffiella</taxon>
    </lineage>
</organism>
<sequence>MQVNIKKDKKTGKWYFRLDVGSDPKTGKRRQKYRGGFLTKKAAQEELTLIQSKVVDGSYFEPSIEEFDVFFNRWFERTYRRNVEVTTAESRRTVADKHILSYFKQMKLSNIDTLSIDEFYEAKVEEGLSPAYIKIMHSILNQAFKKAVTWKLLKTNPVSDASPPSVKTTKIKALWTKIETKTFLDLVTERNLEIPYVLGIFTGMRRGETLGLKWNDIDFESGKVHVQRSLTRTKNDGIVFKNVKTDSSNRIVMISEYVSTLLKGHKKKQDLIRNKLGFSYTDNDLVNCTFDGKPIEPRNLLRQFHTLIRQANLPKITFHDLRHLHATTLMALGENPKIVADRLGHSRVQVTLDYYSHVSSELQKLTAQKFEEDFFNVNVQ</sequence>
<reference evidence="6 7" key="1">
    <citation type="submission" date="2019-08" db="EMBL/GenBank/DDBJ databases">
        <title>Bacillus genomes from the desert of Cuatro Cienegas, Coahuila.</title>
        <authorList>
            <person name="Olmedo-Alvarez G."/>
        </authorList>
    </citation>
    <scope>NUCLEOTIDE SEQUENCE [LARGE SCALE GENOMIC DNA]</scope>
    <source>
        <strain evidence="6 7">CH28_1T</strain>
    </source>
</reference>
<dbReference type="OrthoDB" id="9803188at2"/>
<dbReference type="Proteomes" id="UP000322524">
    <property type="component" value="Unassembled WGS sequence"/>
</dbReference>
<dbReference type="Pfam" id="PF14659">
    <property type="entry name" value="Phage_int_SAM_3"/>
    <property type="match status" value="1"/>
</dbReference>
<dbReference type="InterPro" id="IPR004107">
    <property type="entry name" value="Integrase_SAM-like_N"/>
</dbReference>
<dbReference type="Gene3D" id="1.10.443.10">
    <property type="entry name" value="Intergrase catalytic core"/>
    <property type="match status" value="1"/>
</dbReference>
<dbReference type="GO" id="GO:0003677">
    <property type="term" value="F:DNA binding"/>
    <property type="evidence" value="ECO:0007669"/>
    <property type="project" value="UniProtKB-KW"/>
</dbReference>
<protein>
    <submittedName>
        <fullName evidence="6">Site-specific integrase</fullName>
    </submittedName>
</protein>
<evidence type="ECO:0000259" key="5">
    <source>
        <dbReference type="PROSITE" id="PS51898"/>
    </source>
</evidence>